<name>A0A7S4I9Z4_9STRA</name>
<keyword evidence="1" id="KW-1133">Transmembrane helix</keyword>
<evidence type="ECO:0000256" key="1">
    <source>
        <dbReference type="SAM" id="Phobius"/>
    </source>
</evidence>
<reference evidence="2" key="1">
    <citation type="submission" date="2021-01" db="EMBL/GenBank/DDBJ databases">
        <authorList>
            <person name="Corre E."/>
            <person name="Pelletier E."/>
            <person name="Niang G."/>
            <person name="Scheremetjew M."/>
            <person name="Finn R."/>
            <person name="Kale V."/>
            <person name="Holt S."/>
            <person name="Cochrane G."/>
            <person name="Meng A."/>
            <person name="Brown T."/>
            <person name="Cohen L."/>
        </authorList>
    </citation>
    <scope>NUCLEOTIDE SEQUENCE</scope>
    <source>
        <strain evidence="2">Isolate 1302-5</strain>
    </source>
</reference>
<dbReference type="AlphaFoldDB" id="A0A7S4I9Z4"/>
<dbReference type="EMBL" id="HBKQ01013281">
    <property type="protein sequence ID" value="CAE2223085.1"/>
    <property type="molecule type" value="Transcribed_RNA"/>
</dbReference>
<organism evidence="2">
    <name type="scientific">Odontella aurita</name>
    <dbReference type="NCBI Taxonomy" id="265563"/>
    <lineage>
        <taxon>Eukaryota</taxon>
        <taxon>Sar</taxon>
        <taxon>Stramenopiles</taxon>
        <taxon>Ochrophyta</taxon>
        <taxon>Bacillariophyta</taxon>
        <taxon>Mediophyceae</taxon>
        <taxon>Biddulphiophycidae</taxon>
        <taxon>Eupodiscales</taxon>
        <taxon>Odontellaceae</taxon>
        <taxon>Odontella</taxon>
    </lineage>
</organism>
<protein>
    <submittedName>
        <fullName evidence="2">Uncharacterized protein</fullName>
    </submittedName>
</protein>
<accession>A0A7S4I9Z4</accession>
<evidence type="ECO:0000313" key="2">
    <source>
        <dbReference type="EMBL" id="CAE2223085.1"/>
    </source>
</evidence>
<keyword evidence="1" id="KW-0472">Membrane</keyword>
<sequence>MKRLLRATQGEIAAATPLDLPKSITTSVVTMTTEAEDKAKSQDRGISTENVKENLNKAAELAQVAAKPAIDFVTWVFPYVVSFGRQAHDIYVKLPVDYAHFLIGVIFCFFGGLYPTLFAAVIAAEHGGRRTLMKALNELTEEATKIIEASKKDDDLDEDGDGKKDVDQLAGKELLARKAKLIMTKMDPEKVNEALSSIYKIWLSVAAVLMVQFAQTISMALGIAEFIKSPLDRFVAPVVEAAVPDEYDRWVPVTLGWLAKSIAISIAWYIETIRSAFTSALNGGLIMSRALLKIARQKGVSFVPEKHEDTSIDEIASYVFAGLGFYFQFKMGFKVPFPFNIILMPFEMAEYWIRWTITKAA</sequence>
<gene>
    <name evidence="2" type="ORF">OAUR00152_LOCUS9136</name>
</gene>
<proteinExistence type="predicted"/>
<feature type="transmembrane region" description="Helical" evidence="1">
    <location>
        <begin position="98"/>
        <end position="124"/>
    </location>
</feature>
<keyword evidence="1" id="KW-0812">Transmembrane</keyword>